<evidence type="ECO:0000313" key="3">
    <source>
        <dbReference type="Proteomes" id="UP000035963"/>
    </source>
</evidence>
<protein>
    <submittedName>
        <fullName evidence="2">Uncharacterized protein</fullName>
    </submittedName>
</protein>
<proteinExistence type="predicted"/>
<feature type="region of interest" description="Disordered" evidence="1">
    <location>
        <begin position="90"/>
        <end position="112"/>
    </location>
</feature>
<dbReference type="PATRIC" id="fig|908627.4.peg.4368"/>
<dbReference type="Proteomes" id="UP000035963">
    <property type="component" value="Unassembled WGS sequence"/>
</dbReference>
<dbReference type="AlphaFoldDB" id="A0A0J1CV49"/>
<accession>A0A0J1CV49</accession>
<dbReference type="EMBL" id="AEJF01000123">
    <property type="protein sequence ID" value="KLU24494.1"/>
    <property type="molecule type" value="Genomic_DNA"/>
</dbReference>
<evidence type="ECO:0000313" key="2">
    <source>
        <dbReference type="EMBL" id="KLU24494.1"/>
    </source>
</evidence>
<keyword evidence="3" id="KW-1185">Reference proteome</keyword>
<sequence>MCYWQFTPKTAVRDYKYVILGWCLKGTSVDGVFVRTRGGVGVLALVGLGLCRVAAFGFSGLHELDILFITISHCAWRHFISFSDDGEKETEAKKTHPNNRQVSVPRETLIYS</sequence>
<evidence type="ECO:0000256" key="1">
    <source>
        <dbReference type="SAM" id="MobiDB-lite"/>
    </source>
</evidence>
<name>A0A0J1CV49_9BURK</name>
<organism evidence="2 3">
    <name type="scientific">Caballeronia mineralivorans PML1(12)</name>
    <dbReference type="NCBI Taxonomy" id="908627"/>
    <lineage>
        <taxon>Bacteria</taxon>
        <taxon>Pseudomonadati</taxon>
        <taxon>Pseudomonadota</taxon>
        <taxon>Betaproteobacteria</taxon>
        <taxon>Burkholderiales</taxon>
        <taxon>Burkholderiaceae</taxon>
        <taxon>Caballeronia</taxon>
    </lineage>
</organism>
<reference evidence="2 3" key="1">
    <citation type="journal article" date="2015" name="Genome Announc.">
        <title>Draft Genome Sequence of Burkholderia sp. Strain PML1(12), an Ectomycorrhizosphere-Inhabiting Bacterium with Effective Mineral-Weathering Ability.</title>
        <authorList>
            <person name="Uroz S."/>
            <person name="Oger P."/>
        </authorList>
    </citation>
    <scope>NUCLEOTIDE SEQUENCE [LARGE SCALE GENOMIC DNA]</scope>
    <source>
        <strain evidence="3">PML1(12)</strain>
    </source>
</reference>
<gene>
    <name evidence="2" type="ORF">EOS_19510</name>
</gene>
<comment type="caution">
    <text evidence="2">The sequence shown here is derived from an EMBL/GenBank/DDBJ whole genome shotgun (WGS) entry which is preliminary data.</text>
</comment>